<comment type="caution">
    <text evidence="3">The sequence shown here is derived from an EMBL/GenBank/DDBJ whole genome shotgun (WGS) entry which is preliminary data.</text>
</comment>
<dbReference type="InterPro" id="IPR005162">
    <property type="entry name" value="Retrotrans_gag_dom"/>
</dbReference>
<reference evidence="3" key="2">
    <citation type="submission" date="2022-01" db="EMBL/GenBank/DDBJ databases">
        <authorList>
            <person name="Yamashiro T."/>
            <person name="Shiraishi A."/>
            <person name="Satake H."/>
            <person name="Nakayama K."/>
        </authorList>
    </citation>
    <scope>NUCLEOTIDE SEQUENCE</scope>
</reference>
<dbReference type="PANTHER" id="PTHR33067">
    <property type="entry name" value="RNA-DIRECTED DNA POLYMERASE-RELATED"/>
    <property type="match status" value="1"/>
</dbReference>
<feature type="domain" description="Retrotransposon gag" evidence="2">
    <location>
        <begin position="109"/>
        <end position="200"/>
    </location>
</feature>
<dbReference type="Pfam" id="PF03732">
    <property type="entry name" value="Retrotrans_gag"/>
    <property type="match status" value="1"/>
</dbReference>
<keyword evidence="3" id="KW-0548">Nucleotidyltransferase</keyword>
<dbReference type="Proteomes" id="UP001151760">
    <property type="component" value="Unassembled WGS sequence"/>
</dbReference>
<organism evidence="3 4">
    <name type="scientific">Tanacetum coccineum</name>
    <dbReference type="NCBI Taxonomy" id="301880"/>
    <lineage>
        <taxon>Eukaryota</taxon>
        <taxon>Viridiplantae</taxon>
        <taxon>Streptophyta</taxon>
        <taxon>Embryophyta</taxon>
        <taxon>Tracheophyta</taxon>
        <taxon>Spermatophyta</taxon>
        <taxon>Magnoliopsida</taxon>
        <taxon>eudicotyledons</taxon>
        <taxon>Gunneridae</taxon>
        <taxon>Pentapetalae</taxon>
        <taxon>asterids</taxon>
        <taxon>campanulids</taxon>
        <taxon>Asterales</taxon>
        <taxon>Asteraceae</taxon>
        <taxon>Asteroideae</taxon>
        <taxon>Anthemideae</taxon>
        <taxon>Anthemidinae</taxon>
        <taxon>Tanacetum</taxon>
    </lineage>
</organism>
<keyword evidence="4" id="KW-1185">Reference proteome</keyword>
<evidence type="ECO:0000256" key="1">
    <source>
        <dbReference type="SAM" id="MobiDB-lite"/>
    </source>
</evidence>
<feature type="region of interest" description="Disordered" evidence="1">
    <location>
        <begin position="313"/>
        <end position="349"/>
    </location>
</feature>
<dbReference type="CDD" id="cd00303">
    <property type="entry name" value="retropepsin_like"/>
    <property type="match status" value="1"/>
</dbReference>
<evidence type="ECO:0000313" key="4">
    <source>
        <dbReference type="Proteomes" id="UP001151760"/>
    </source>
</evidence>
<reference evidence="3" key="1">
    <citation type="journal article" date="2022" name="Int. J. Mol. Sci.">
        <title>Draft Genome of Tanacetum Coccineum: Genomic Comparison of Closely Related Tanacetum-Family Plants.</title>
        <authorList>
            <person name="Yamashiro T."/>
            <person name="Shiraishi A."/>
            <person name="Nakayama K."/>
            <person name="Satake H."/>
        </authorList>
    </citation>
    <scope>NUCLEOTIDE SEQUENCE</scope>
</reference>
<keyword evidence="3" id="KW-0808">Transferase</keyword>
<dbReference type="PANTHER" id="PTHR33067:SF9">
    <property type="entry name" value="RNA-DIRECTED DNA POLYMERASE"/>
    <property type="match status" value="1"/>
</dbReference>
<proteinExistence type="predicted"/>
<keyword evidence="3" id="KW-0695">RNA-directed DNA polymerase</keyword>
<feature type="region of interest" description="Disordered" evidence="1">
    <location>
        <begin position="232"/>
        <end position="254"/>
    </location>
</feature>
<dbReference type="InterPro" id="IPR021109">
    <property type="entry name" value="Peptidase_aspartic_dom_sf"/>
</dbReference>
<gene>
    <name evidence="3" type="ORF">Tco_0773167</name>
</gene>
<evidence type="ECO:0000313" key="3">
    <source>
        <dbReference type="EMBL" id="GJS90531.1"/>
    </source>
</evidence>
<protein>
    <submittedName>
        <fullName evidence="3">Reverse transcriptase domain-containing protein</fullName>
    </submittedName>
</protein>
<dbReference type="GO" id="GO:0003964">
    <property type="term" value="F:RNA-directed DNA polymerase activity"/>
    <property type="evidence" value="ECO:0007669"/>
    <property type="project" value="UniProtKB-KW"/>
</dbReference>
<dbReference type="Gene3D" id="2.40.70.10">
    <property type="entry name" value="Acid Proteases"/>
    <property type="match status" value="1"/>
</dbReference>
<accession>A0ABQ4ZL94</accession>
<evidence type="ECO:0000259" key="2">
    <source>
        <dbReference type="Pfam" id="PF03732"/>
    </source>
</evidence>
<sequence length="896" mass="101193">MSTRSYARRLLSPIEDPKRLLSRRNRSEPSLLFDLEEDDMAEQAPSQGPIPDLRLMEELLQIGLLNLVTAIAFHGFENDDPHSHIRRFTKITQTVKLNNVPSDVVKLLLFPFSLEGAASWLEKEPPNSITTWNDLVSKFVNRFFPPSKTTNLRNEITRFQQRFGETFAEAWDRFKDLLNKCPHHGFSPLHQIDTFYNSLSQSDQDSLNSAANGNFLTKNTQEALTIIENKSKVQTSRNKPQVASASGSSTQDAHITSLTKQVEALLSLHRPVNSVQNGCETCGGPHAYYECQAAGGYTQEDVYATTDKVHITSPTSTVHVPPLGVQPVSPPKPKEDPKPNPHQPKIPYPSRLNKTKLLDKNDVQISKFLKILKQLHFDISLMDALTQIPKFTKVLKDLLKDKEKLEEFANTPINAECFDILLNKVPEKLEDPGKFLIPCILQDLEVCNSLADSGASINLMPLSIYEKLKIGPLKPTRITLELANHSVTFPMGIIEDIIVKVEKFNFLADFVILDFEADPRVPIFLGRPFLHIAKALVDLYEEKLTLRVGNEDVLFYTDKSSRNNSRNIQSVHCINVIDFSKDKPISGSTTFPSDSSPSLTPFETSDSLLEEFADELALLDPFPPGNEDDDFDLEVDLREIEYLLNRDPSTVFSPTTDIIDPILERLTDEPALVYSSPPGDDNDDLFDFKSDNDEWKKLLYGDSYNDTHSENEKTKDSNTKSLIDELESSMLLPQLLDGDLTLYEELPEIDTLTLFPFKNKDKSFNPGILAHGSTQIVTKVTPDKSLTLEESNILSHSSDHSSDCDLLFFLESTMTETLLLFSSRNKDKVFNPGILILKGVHPLSLRILHQSFDAFKVLNVYLNIFKCPLKIFPFFYFYYGGDISSLDVLYLHLYPP</sequence>
<name>A0ABQ4ZL94_9ASTR</name>
<dbReference type="EMBL" id="BQNB010011434">
    <property type="protein sequence ID" value="GJS90531.1"/>
    <property type="molecule type" value="Genomic_DNA"/>
</dbReference>